<comment type="caution">
    <text evidence="3">The sequence shown here is derived from an EMBL/GenBank/DDBJ whole genome shotgun (WGS) entry which is preliminary data.</text>
</comment>
<dbReference type="SUPFAM" id="SSF55729">
    <property type="entry name" value="Acyl-CoA N-acyltransferases (Nat)"/>
    <property type="match status" value="1"/>
</dbReference>
<name>A0A139QNR5_9STRE</name>
<sequence>MIRIEKINAKNIWDILKLHVSKEQQSFVASNELSIIEAYIAITGNGYAFPFGIFDDEIPVGFLMIGYDVDESFENPPQIAYGNYSIWRLMIDEKYQNKGYGKEAIRLALEFIKTFPCGQAEYCYLSYEPENLNAKRLYSKFGFIENGEIDEGEIVAVLKL</sequence>
<evidence type="ECO:0000259" key="1">
    <source>
        <dbReference type="PROSITE" id="PS51186"/>
    </source>
</evidence>
<dbReference type="InterPro" id="IPR016181">
    <property type="entry name" value="Acyl_CoA_acyltransferase"/>
</dbReference>
<dbReference type="InterPro" id="IPR000182">
    <property type="entry name" value="GNAT_dom"/>
</dbReference>
<dbReference type="Proteomes" id="UP000070198">
    <property type="component" value="Unassembled WGS sequence"/>
</dbReference>
<dbReference type="Pfam" id="PF00583">
    <property type="entry name" value="Acetyltransf_1"/>
    <property type="match status" value="1"/>
</dbReference>
<feature type="domain" description="N-acetyltransferase" evidence="1">
    <location>
        <begin position="2"/>
        <end position="160"/>
    </location>
</feature>
<evidence type="ECO:0000313" key="3">
    <source>
        <dbReference type="EMBL" id="KXU04175.1"/>
    </source>
</evidence>
<keyword evidence="3" id="KW-0808">Transferase</keyword>
<dbReference type="RefSeq" id="WP_061458306.1">
    <property type="nucleotide sequence ID" value="NZ_JAMXTD010000001.1"/>
</dbReference>
<dbReference type="PATRIC" id="fig|315405.11.peg.574"/>
<dbReference type="EMBL" id="LQXV01000401">
    <property type="protein sequence ID" value="KXU04175.1"/>
    <property type="molecule type" value="Genomic_DNA"/>
</dbReference>
<reference evidence="4 5" key="1">
    <citation type="submission" date="2016-01" db="EMBL/GenBank/DDBJ databases">
        <title>Highly variable Streptococcus oralis are common among viridans streptococci isolated from primates.</title>
        <authorList>
            <person name="Denapaite D."/>
            <person name="Rieger M."/>
            <person name="Koendgen S."/>
            <person name="Brueckner R."/>
            <person name="Ochigava I."/>
            <person name="Kappeler P."/>
            <person name="Maetz-Rensing K."/>
            <person name="Leendertz F."/>
            <person name="Hakenbeck R."/>
        </authorList>
    </citation>
    <scope>NUCLEOTIDE SEQUENCE [LARGE SCALE GENOMIC DNA]</scope>
    <source>
        <strain evidence="2 4">DD02</strain>
        <strain evidence="3 5">DD03</strain>
    </source>
</reference>
<proteinExistence type="predicted"/>
<keyword evidence="3" id="KW-0012">Acyltransferase</keyword>
<dbReference type="Gene3D" id="3.40.630.30">
    <property type="match status" value="1"/>
</dbReference>
<dbReference type="AlphaFoldDB" id="A0A139QNR5"/>
<accession>A0A139QNR5</accession>
<evidence type="ECO:0000313" key="5">
    <source>
        <dbReference type="Proteomes" id="UP000071927"/>
    </source>
</evidence>
<dbReference type="PROSITE" id="PS51186">
    <property type="entry name" value="GNAT"/>
    <property type="match status" value="1"/>
</dbReference>
<evidence type="ECO:0000313" key="2">
    <source>
        <dbReference type="EMBL" id="KXT72359.1"/>
    </source>
</evidence>
<dbReference type="EMBL" id="LQOF01000063">
    <property type="protein sequence ID" value="KXT72359.1"/>
    <property type="molecule type" value="Genomic_DNA"/>
</dbReference>
<gene>
    <name evidence="2" type="ORF">SGADD02_00507</name>
    <name evidence="3" type="ORF">SGADD03_01954</name>
</gene>
<protein>
    <submittedName>
        <fullName evidence="3">Spermine/spermidine acetyltransferase</fullName>
        <ecNumber evidence="3">2.3.1.57</ecNumber>
    </submittedName>
</protein>
<evidence type="ECO:0000313" key="4">
    <source>
        <dbReference type="Proteomes" id="UP000070198"/>
    </source>
</evidence>
<dbReference type="GO" id="GO:0004145">
    <property type="term" value="F:diamine N-acetyltransferase activity"/>
    <property type="evidence" value="ECO:0007669"/>
    <property type="project" value="UniProtKB-EC"/>
</dbReference>
<dbReference type="Proteomes" id="UP000071927">
    <property type="component" value="Unassembled WGS sequence"/>
</dbReference>
<organism evidence="3 5">
    <name type="scientific">Streptococcus gallolyticus</name>
    <dbReference type="NCBI Taxonomy" id="315405"/>
    <lineage>
        <taxon>Bacteria</taxon>
        <taxon>Bacillati</taxon>
        <taxon>Bacillota</taxon>
        <taxon>Bacilli</taxon>
        <taxon>Lactobacillales</taxon>
        <taxon>Streptococcaceae</taxon>
        <taxon>Streptococcus</taxon>
    </lineage>
</organism>
<dbReference type="CDD" id="cd04301">
    <property type="entry name" value="NAT_SF"/>
    <property type="match status" value="1"/>
</dbReference>
<dbReference type="EC" id="2.3.1.57" evidence="3"/>